<evidence type="ECO:0000313" key="2">
    <source>
        <dbReference type="EMBL" id="MDY3562073.1"/>
    </source>
</evidence>
<keyword evidence="3" id="KW-1185">Reference proteome</keyword>
<dbReference type="Proteomes" id="UP001272242">
    <property type="component" value="Unassembled WGS sequence"/>
</dbReference>
<gene>
    <name evidence="2" type="ORF">R5W23_003519</name>
</gene>
<comment type="caution">
    <text evidence="2">The sequence shown here is derived from an EMBL/GenBank/DDBJ whole genome shotgun (WGS) entry which is preliminary data.</text>
</comment>
<organism evidence="2 3">
    <name type="scientific">Gemmata algarum</name>
    <dbReference type="NCBI Taxonomy" id="2975278"/>
    <lineage>
        <taxon>Bacteria</taxon>
        <taxon>Pseudomonadati</taxon>
        <taxon>Planctomycetota</taxon>
        <taxon>Planctomycetia</taxon>
        <taxon>Gemmatales</taxon>
        <taxon>Gemmataceae</taxon>
        <taxon>Gemmata</taxon>
    </lineage>
</organism>
<name>A0ABU5F4K2_9BACT</name>
<protein>
    <recommendedName>
        <fullName evidence="4">AsmA-like C-terminal domain-containing protein</fullName>
    </recommendedName>
</protein>
<evidence type="ECO:0000256" key="1">
    <source>
        <dbReference type="SAM" id="MobiDB-lite"/>
    </source>
</evidence>
<reference evidence="3" key="1">
    <citation type="journal article" date="2023" name="Mar. Drugs">
        <title>Gemmata algarum, a Novel Planctomycete Isolated from an Algal Mat, Displays Antimicrobial Activity.</title>
        <authorList>
            <person name="Kumar G."/>
            <person name="Kallscheuer N."/>
            <person name="Kashif M."/>
            <person name="Ahamad S."/>
            <person name="Jagadeeshwari U."/>
            <person name="Pannikurungottu S."/>
            <person name="Haufschild T."/>
            <person name="Kabuu M."/>
            <person name="Sasikala C."/>
            <person name="Jogler C."/>
            <person name="Ramana C."/>
        </authorList>
    </citation>
    <scope>NUCLEOTIDE SEQUENCE [LARGE SCALE GENOMIC DNA]</scope>
    <source>
        <strain evidence="3">JC673</strain>
    </source>
</reference>
<evidence type="ECO:0008006" key="4">
    <source>
        <dbReference type="Google" id="ProtNLM"/>
    </source>
</evidence>
<accession>A0ABU5F4K2</accession>
<feature type="compositionally biased region" description="Pro residues" evidence="1">
    <location>
        <begin position="859"/>
        <end position="877"/>
    </location>
</feature>
<feature type="region of interest" description="Disordered" evidence="1">
    <location>
        <begin position="854"/>
        <end position="883"/>
    </location>
</feature>
<dbReference type="RefSeq" id="WP_320688410.1">
    <property type="nucleotide sequence ID" value="NZ_JAXBLV010000206.1"/>
</dbReference>
<proteinExistence type="predicted"/>
<dbReference type="EMBL" id="JAXBLV010000206">
    <property type="protein sequence ID" value="MDY3562073.1"/>
    <property type="molecule type" value="Genomic_DNA"/>
</dbReference>
<sequence length="1177" mass="123359">MSAGTVTPSAPQPAARRSRSKRWLKRLLPLFTLLILVLWLAPTIVAKTPLRNAVARKALADVKGSVEVGGASLGWFAPVELRDISVRDESGRPVVNVAKLRSQKTLVNIAVAPNAPGAFTVERPTINVTFEKWSTNVESAFAEYLKEKSGSAARVAVNVKVTGGTITLLEADTNTSTSVEGIEGSVDVPAAAAEPVAVRLTAATGELNVDATIGETGTAKVTSKGLKLDTFAPLLKRADPALKLSGALGTDLKLSWKTDARGRLAVAVAGAANGTQLALSAPWLRGDELRFDSVALPLDVELVGRNLQVRSLDLKCDTGTVSVKGVFDPEQATESLLNQPGVSIEADVNAAQLLAKLPKLFKLKGGIELHEGRLGVKIASKTDPANGGTVWDGKVSTSALKATAPGPDGKARPVVWDEPLKVEFVGRYASGRFPTFEKFVCFSEFMSVNAASDSEKLLLSANVLLGRLGTRLKDFVDLDGWTIDGRAFASLAVRRSAGDAFNAEVIVELTDLAVVDQNRKGWREPALNAQLNVKGTRPADGPIALAGASMKLTAGGDRLEVDLTEPVADLAKLSSGSAGVRLQGQVASWKDRLDVLVGMPAFEFTGTIDAQGKARFSDDRVTMDRLQVTLTKPKLERWVALDEPRMSAAGDLVFTRADRVATISNVAVTSDTLNVAKGTLTFEVPAKGDPVISGSGQSTVDLNRLGRTVKLYTDPNGPEALYGTGTGPLKFRTAGSVTEFSGSLAVTRFGYGPKNQLVWQEPALQLEAEGKYDNGTEALVLAGAKVERPGLVLNTKGTLAKVTTTGEVNLTGTLRYDWDQLNPLMRKFVGDTFTATGTGSRGFALSGQLEPPVAVVTAPPSPKGRPAPKSGPAPKVPVPGTLAGLSGQGSAGWHTLNALGFDVGAVEVDAKMTRGVVKVERIHTTVAGGKASLEPTINLGTAPGTVTFTKGAVIDRAKITTGSLGQVGALRFALPAFSGAVQAEGEFSAAIEDNLVSLADQNQTAAKGVLLIHRATVGLTPVAAQVANLLGAKDTAMTLANETAVTVQVANGRVHHQNFAMRISGTTFHTSGSVGFDQSLDLVVDVPMPREFVLLKNNPVLQKAIAGKVLKVPLKGTLTKPELDPKALNAAIAALAREGAKDAGKDLIENEIKKLFPGAAVPSPQGGGFPFPFGKKP</sequence>
<evidence type="ECO:0000313" key="3">
    <source>
        <dbReference type="Proteomes" id="UP001272242"/>
    </source>
</evidence>